<proteinExistence type="predicted"/>
<gene>
    <name evidence="1" type="ORF">EZS28_021728</name>
</gene>
<dbReference type="EMBL" id="SNRW01006612">
    <property type="protein sequence ID" value="KAA6382747.1"/>
    <property type="molecule type" value="Genomic_DNA"/>
</dbReference>
<evidence type="ECO:0000313" key="1">
    <source>
        <dbReference type="EMBL" id="KAA6382747.1"/>
    </source>
</evidence>
<comment type="caution">
    <text evidence="1">The sequence shown here is derived from an EMBL/GenBank/DDBJ whole genome shotgun (WGS) entry which is preliminary data.</text>
</comment>
<sequence>MYCLQILVQPHSLDCLFVITICGERLLLQWNKTRFYPLATRSLLKAIQQLNKTPEKHSFYPDSTLQWAVSIVSITDNSPRFFIRLDLKSDWNQIPVSTKPIIRNSFRAVIVIDGTVFAGVKYDGHDANFLSVIKNN</sequence>
<accession>A0A5J4VJF0</accession>
<reference evidence="1 2" key="1">
    <citation type="submission" date="2019-03" db="EMBL/GenBank/DDBJ databases">
        <title>Single cell metagenomics reveals metabolic interactions within the superorganism composed of flagellate Streblomastix strix and complex community of Bacteroidetes bacteria on its surface.</title>
        <authorList>
            <person name="Treitli S.C."/>
            <person name="Kolisko M."/>
            <person name="Husnik F."/>
            <person name="Keeling P."/>
            <person name="Hampl V."/>
        </authorList>
    </citation>
    <scope>NUCLEOTIDE SEQUENCE [LARGE SCALE GENOMIC DNA]</scope>
    <source>
        <strain evidence="1">ST1C</strain>
    </source>
</reference>
<dbReference type="AlphaFoldDB" id="A0A5J4VJF0"/>
<evidence type="ECO:0000313" key="2">
    <source>
        <dbReference type="Proteomes" id="UP000324800"/>
    </source>
</evidence>
<name>A0A5J4VJF0_9EUKA</name>
<protein>
    <submittedName>
        <fullName evidence="1">Uncharacterized protein</fullName>
    </submittedName>
</protein>
<organism evidence="1 2">
    <name type="scientific">Streblomastix strix</name>
    <dbReference type="NCBI Taxonomy" id="222440"/>
    <lineage>
        <taxon>Eukaryota</taxon>
        <taxon>Metamonada</taxon>
        <taxon>Preaxostyla</taxon>
        <taxon>Oxymonadida</taxon>
        <taxon>Streblomastigidae</taxon>
        <taxon>Streblomastix</taxon>
    </lineage>
</organism>
<dbReference type="Proteomes" id="UP000324800">
    <property type="component" value="Unassembled WGS sequence"/>
</dbReference>